<dbReference type="EMBL" id="KB870808">
    <property type="protein sequence ID" value="EOA28831.1"/>
    <property type="molecule type" value="Genomic_DNA"/>
</dbReference>
<dbReference type="Proteomes" id="UP000029121">
    <property type="component" value="Unassembled WGS sequence"/>
</dbReference>
<reference evidence="7" key="1">
    <citation type="journal article" date="2013" name="Nat. Genet.">
        <title>The Capsella rubella genome and the genomic consequences of rapid mating system evolution.</title>
        <authorList>
            <person name="Slotte T."/>
            <person name="Hazzouri K.M."/>
            <person name="Agren J.A."/>
            <person name="Koenig D."/>
            <person name="Maumus F."/>
            <person name="Guo Y.L."/>
            <person name="Steige K."/>
            <person name="Platts A.E."/>
            <person name="Escobar J.S."/>
            <person name="Newman L.K."/>
            <person name="Wang W."/>
            <person name="Mandakova T."/>
            <person name="Vello E."/>
            <person name="Smith L.M."/>
            <person name="Henz S.R."/>
            <person name="Steffen J."/>
            <person name="Takuno S."/>
            <person name="Brandvain Y."/>
            <person name="Coop G."/>
            <person name="Andolfatto P."/>
            <person name="Hu T.T."/>
            <person name="Blanchette M."/>
            <person name="Clark R.M."/>
            <person name="Quesneville H."/>
            <person name="Nordborg M."/>
            <person name="Gaut B.S."/>
            <person name="Lysak M.A."/>
            <person name="Jenkins J."/>
            <person name="Grimwood J."/>
            <person name="Chapman J."/>
            <person name="Prochnik S."/>
            <person name="Shu S."/>
            <person name="Rokhsar D."/>
            <person name="Schmutz J."/>
            <person name="Weigel D."/>
            <person name="Wright S.I."/>
        </authorList>
    </citation>
    <scope>NUCLEOTIDE SEQUENCE [LARGE SCALE GENOMIC DNA]</scope>
    <source>
        <strain evidence="7">cv. Monte Gargano</strain>
    </source>
</reference>
<dbReference type="Gene3D" id="2.40.330.10">
    <property type="entry name" value="DNA-binding pseudobarrel domain"/>
    <property type="match status" value="1"/>
</dbReference>
<keyword evidence="7" id="KW-1185">Reference proteome</keyword>
<evidence type="ECO:0000313" key="7">
    <source>
        <dbReference type="Proteomes" id="UP000029121"/>
    </source>
</evidence>
<dbReference type="GO" id="GO:0003677">
    <property type="term" value="F:DNA binding"/>
    <property type="evidence" value="ECO:0007669"/>
    <property type="project" value="UniProtKB-KW"/>
</dbReference>
<organism evidence="6 7">
    <name type="scientific">Capsella rubella</name>
    <dbReference type="NCBI Taxonomy" id="81985"/>
    <lineage>
        <taxon>Eukaryota</taxon>
        <taxon>Viridiplantae</taxon>
        <taxon>Streptophyta</taxon>
        <taxon>Embryophyta</taxon>
        <taxon>Tracheophyta</taxon>
        <taxon>Spermatophyta</taxon>
        <taxon>Magnoliopsida</taxon>
        <taxon>eudicotyledons</taxon>
        <taxon>Gunneridae</taxon>
        <taxon>Pentapetalae</taxon>
        <taxon>rosids</taxon>
        <taxon>malvids</taxon>
        <taxon>Brassicales</taxon>
        <taxon>Brassicaceae</taxon>
        <taxon>Camelineae</taxon>
        <taxon>Capsella</taxon>
    </lineage>
</organism>
<dbReference type="PANTHER" id="PTHR31541:SF56">
    <property type="entry name" value="DOMAIN PROTEIN, PUTATIVE (DUF313)-RELATED"/>
    <property type="match status" value="1"/>
</dbReference>
<evidence type="ECO:0000256" key="2">
    <source>
        <dbReference type="ARBA" id="ARBA00023015"/>
    </source>
</evidence>
<proteinExistence type="predicted"/>
<dbReference type="Pfam" id="PF03754">
    <property type="entry name" value="At2g31720-like"/>
    <property type="match status" value="1"/>
</dbReference>
<evidence type="ECO:0000256" key="1">
    <source>
        <dbReference type="ARBA" id="ARBA00004123"/>
    </source>
</evidence>
<evidence type="ECO:0000313" key="6">
    <source>
        <dbReference type="EMBL" id="EOA28831.1"/>
    </source>
</evidence>
<dbReference type="AlphaFoldDB" id="R0G0U8"/>
<name>R0G0U8_9BRAS</name>
<evidence type="ECO:0000256" key="4">
    <source>
        <dbReference type="ARBA" id="ARBA00023163"/>
    </source>
</evidence>
<protein>
    <recommendedName>
        <fullName evidence="8">TF-B3 domain-containing protein</fullName>
    </recommendedName>
</protein>
<keyword evidence="2" id="KW-0805">Transcription regulation</keyword>
<gene>
    <name evidence="6" type="ORF">CARUB_v10025070mg</name>
</gene>
<evidence type="ECO:0000256" key="5">
    <source>
        <dbReference type="ARBA" id="ARBA00023242"/>
    </source>
</evidence>
<keyword evidence="5" id="KW-0539">Nucleus</keyword>
<keyword evidence="3" id="KW-0238">DNA-binding</keyword>
<comment type="subcellular location">
    <subcellularLocation>
        <location evidence="1">Nucleus</location>
    </subcellularLocation>
</comment>
<dbReference type="InterPro" id="IPR015300">
    <property type="entry name" value="DNA-bd_pseudobarrel_sf"/>
</dbReference>
<evidence type="ECO:0008006" key="8">
    <source>
        <dbReference type="Google" id="ProtNLM"/>
    </source>
</evidence>
<keyword evidence="4" id="KW-0804">Transcription</keyword>
<dbReference type="PANTHER" id="PTHR31541">
    <property type="entry name" value="B3 DOMAIN PLANT PROTEIN-RELATED"/>
    <property type="match status" value="1"/>
</dbReference>
<evidence type="ECO:0000256" key="3">
    <source>
        <dbReference type="ARBA" id="ARBA00023125"/>
    </source>
</evidence>
<dbReference type="GO" id="GO:0005634">
    <property type="term" value="C:nucleus"/>
    <property type="evidence" value="ECO:0007669"/>
    <property type="project" value="UniProtKB-SubCell"/>
</dbReference>
<sequence>MSRRESSRTTEKSELCFYWKLDMLFESARNFFKVKARRPVDIPKPENSGSTSTPEWLVEVMREKKGYNPKLILIREVQKTDLDKTQSCLSIHDSHLESLDFLTEEETRVIRDHWSHLKKQKGSKGIKQSPGLRVDLVDHKLNEYKVHLRRWNTKYVLNRGWNDVIDSKTIAFKDNIQLWSFRDEHRKLWFALSPPTRRDQKNSSSKSFF</sequence>
<dbReference type="SUPFAM" id="SSF101936">
    <property type="entry name" value="DNA-binding pseudobarrel domain"/>
    <property type="match status" value="1"/>
</dbReference>
<dbReference type="InterPro" id="IPR005508">
    <property type="entry name" value="At2g31720-like"/>
</dbReference>
<accession>R0G0U8</accession>